<dbReference type="AlphaFoldDB" id="A0A098S2Q5"/>
<accession>A0A098S2Q5</accession>
<protein>
    <submittedName>
        <fullName evidence="1">Uncharacterized protein</fullName>
    </submittedName>
</protein>
<evidence type="ECO:0000313" key="1">
    <source>
        <dbReference type="EMBL" id="KGE86306.1"/>
    </source>
</evidence>
<dbReference type="Proteomes" id="UP000029736">
    <property type="component" value="Unassembled WGS sequence"/>
</dbReference>
<organism evidence="1 2">
    <name type="scientific">Phaeodactylibacter xiamenensis</name>
    <dbReference type="NCBI Taxonomy" id="1524460"/>
    <lineage>
        <taxon>Bacteria</taxon>
        <taxon>Pseudomonadati</taxon>
        <taxon>Bacteroidota</taxon>
        <taxon>Saprospiria</taxon>
        <taxon>Saprospirales</taxon>
        <taxon>Haliscomenobacteraceae</taxon>
        <taxon>Phaeodactylibacter</taxon>
    </lineage>
</organism>
<name>A0A098S2Q5_9BACT</name>
<evidence type="ECO:0000313" key="2">
    <source>
        <dbReference type="Proteomes" id="UP000029736"/>
    </source>
</evidence>
<dbReference type="EMBL" id="JPOS01000080">
    <property type="protein sequence ID" value="KGE86306.1"/>
    <property type="molecule type" value="Genomic_DNA"/>
</dbReference>
<proteinExistence type="predicted"/>
<keyword evidence="2" id="KW-1185">Reference proteome</keyword>
<dbReference type="STRING" id="1524460.IX84_22390"/>
<comment type="caution">
    <text evidence="1">The sequence shown here is derived from an EMBL/GenBank/DDBJ whole genome shotgun (WGS) entry which is preliminary data.</text>
</comment>
<gene>
    <name evidence="1" type="ORF">IX84_22390</name>
</gene>
<sequence length="127" mass="14915">MTNIKASKINPGVAKTLFTLFRDNPHCDIAEVPLLRQLLVAHAPELLRHTNEAQLLRNRIRAYLFEQPQLKDTGLQRAVPEDLFDGLYVLKKMLRDFNWVIVEESMRQKKMVFGLWLDNILKEEEEE</sequence>
<reference evidence="1 2" key="1">
    <citation type="journal article" date="2014" name="Int. J. Syst. Evol. Microbiol.">
        <title>Phaeodactylibacter xiamenensis gen. nov., sp. nov., a member of the family Saprospiraceae isolated from the marine alga Phaeodactylum tricornutum.</title>
        <authorList>
            <person name="Chen Z.Jr."/>
            <person name="Lei X."/>
            <person name="Lai Q."/>
            <person name="Li Y."/>
            <person name="Zhang B."/>
            <person name="Zhang J."/>
            <person name="Zhang H."/>
            <person name="Yang L."/>
            <person name="Zheng W."/>
            <person name="Tian Y."/>
            <person name="Yu Z."/>
            <person name="Xu H.Jr."/>
            <person name="Zheng T."/>
        </authorList>
    </citation>
    <scope>NUCLEOTIDE SEQUENCE [LARGE SCALE GENOMIC DNA]</scope>
    <source>
        <strain evidence="1 2">KD52</strain>
    </source>
</reference>
<dbReference type="RefSeq" id="WP_044225572.1">
    <property type="nucleotide sequence ID" value="NZ_JBKAGJ010000067.1"/>
</dbReference>